<evidence type="ECO:0000313" key="2">
    <source>
        <dbReference type="EMBL" id="EDV97325.1"/>
    </source>
</evidence>
<evidence type="ECO:0000256" key="1">
    <source>
        <dbReference type="SAM" id="Coils"/>
    </source>
</evidence>
<dbReference type="PhylomeDB" id="B4IWS4"/>
<accession>B4IWS4</accession>
<keyword evidence="3" id="KW-1185">Reference proteome</keyword>
<organism evidence="3">
    <name type="scientific">Drosophila grimshawi</name>
    <name type="common">Hawaiian fruit fly</name>
    <name type="synonym">Idiomyia grimshawi</name>
    <dbReference type="NCBI Taxonomy" id="7222"/>
    <lineage>
        <taxon>Eukaryota</taxon>
        <taxon>Metazoa</taxon>
        <taxon>Ecdysozoa</taxon>
        <taxon>Arthropoda</taxon>
        <taxon>Hexapoda</taxon>
        <taxon>Insecta</taxon>
        <taxon>Pterygota</taxon>
        <taxon>Neoptera</taxon>
        <taxon>Endopterygota</taxon>
        <taxon>Diptera</taxon>
        <taxon>Brachycera</taxon>
        <taxon>Muscomorpha</taxon>
        <taxon>Ephydroidea</taxon>
        <taxon>Drosophilidae</taxon>
        <taxon>Drosophila</taxon>
        <taxon>Hawaiian Drosophila</taxon>
    </lineage>
</organism>
<gene>
    <name evidence="2" type="primary">Dgri\GH16797</name>
    <name evidence="2" type="ORF">Dgri_GH16797</name>
</gene>
<feature type="coiled-coil region" evidence="1">
    <location>
        <begin position="31"/>
        <end position="75"/>
    </location>
</feature>
<reference evidence="2 3" key="1">
    <citation type="journal article" date="2007" name="Nature">
        <title>Evolution of genes and genomes on the Drosophila phylogeny.</title>
        <authorList>
            <consortium name="Drosophila 12 Genomes Consortium"/>
            <person name="Clark A.G."/>
            <person name="Eisen M.B."/>
            <person name="Smith D.R."/>
            <person name="Bergman C.M."/>
            <person name="Oliver B."/>
            <person name="Markow T.A."/>
            <person name="Kaufman T.C."/>
            <person name="Kellis M."/>
            <person name="Gelbart W."/>
            <person name="Iyer V.N."/>
            <person name="Pollard D.A."/>
            <person name="Sackton T.B."/>
            <person name="Larracuente A.M."/>
            <person name="Singh N.D."/>
            <person name="Abad J.P."/>
            <person name="Abt D.N."/>
            <person name="Adryan B."/>
            <person name="Aguade M."/>
            <person name="Akashi H."/>
            <person name="Anderson W.W."/>
            <person name="Aquadro C.F."/>
            <person name="Ardell D.H."/>
            <person name="Arguello R."/>
            <person name="Artieri C.G."/>
            <person name="Barbash D.A."/>
            <person name="Barker D."/>
            <person name="Barsanti P."/>
            <person name="Batterham P."/>
            <person name="Batzoglou S."/>
            <person name="Begun D."/>
            <person name="Bhutkar A."/>
            <person name="Blanco E."/>
            <person name="Bosak S.A."/>
            <person name="Bradley R.K."/>
            <person name="Brand A.D."/>
            <person name="Brent M.R."/>
            <person name="Brooks A.N."/>
            <person name="Brown R.H."/>
            <person name="Butlin R.K."/>
            <person name="Caggese C."/>
            <person name="Calvi B.R."/>
            <person name="Bernardo de Carvalho A."/>
            <person name="Caspi A."/>
            <person name="Castrezana S."/>
            <person name="Celniker S.E."/>
            <person name="Chang J.L."/>
            <person name="Chapple C."/>
            <person name="Chatterji S."/>
            <person name="Chinwalla A."/>
            <person name="Civetta A."/>
            <person name="Clifton S.W."/>
            <person name="Comeron J.M."/>
            <person name="Costello J.C."/>
            <person name="Coyne J.A."/>
            <person name="Daub J."/>
            <person name="David R.G."/>
            <person name="Delcher A.L."/>
            <person name="Delehaunty K."/>
            <person name="Do C.B."/>
            <person name="Ebling H."/>
            <person name="Edwards K."/>
            <person name="Eickbush T."/>
            <person name="Evans J.D."/>
            <person name="Filipski A."/>
            <person name="Findeiss S."/>
            <person name="Freyhult E."/>
            <person name="Fulton L."/>
            <person name="Fulton R."/>
            <person name="Garcia A.C."/>
            <person name="Gardiner A."/>
            <person name="Garfield D.A."/>
            <person name="Garvin B.E."/>
            <person name="Gibson G."/>
            <person name="Gilbert D."/>
            <person name="Gnerre S."/>
            <person name="Godfrey J."/>
            <person name="Good R."/>
            <person name="Gotea V."/>
            <person name="Gravely B."/>
            <person name="Greenberg A.J."/>
            <person name="Griffiths-Jones S."/>
            <person name="Gross S."/>
            <person name="Guigo R."/>
            <person name="Gustafson E.A."/>
            <person name="Haerty W."/>
            <person name="Hahn M.W."/>
            <person name="Halligan D.L."/>
            <person name="Halpern A.L."/>
            <person name="Halter G.M."/>
            <person name="Han M.V."/>
            <person name="Heger A."/>
            <person name="Hillier L."/>
            <person name="Hinrichs A.S."/>
            <person name="Holmes I."/>
            <person name="Hoskins R.A."/>
            <person name="Hubisz M.J."/>
            <person name="Hultmark D."/>
            <person name="Huntley M.A."/>
            <person name="Jaffe D.B."/>
            <person name="Jagadeeshan S."/>
            <person name="Jeck W.R."/>
            <person name="Johnson J."/>
            <person name="Jones C.D."/>
            <person name="Jordan W.C."/>
            <person name="Karpen G.H."/>
            <person name="Kataoka E."/>
            <person name="Keightley P.D."/>
            <person name="Kheradpour P."/>
            <person name="Kirkness E.F."/>
            <person name="Koerich L.B."/>
            <person name="Kristiansen K."/>
            <person name="Kudrna D."/>
            <person name="Kulathinal R.J."/>
            <person name="Kumar S."/>
            <person name="Kwok R."/>
            <person name="Lander E."/>
            <person name="Langley C.H."/>
            <person name="Lapoint R."/>
            <person name="Lazzaro B.P."/>
            <person name="Lee S.J."/>
            <person name="Levesque L."/>
            <person name="Li R."/>
            <person name="Lin C.F."/>
            <person name="Lin M.F."/>
            <person name="Lindblad-Toh K."/>
            <person name="Llopart A."/>
            <person name="Long M."/>
            <person name="Low L."/>
            <person name="Lozovsky E."/>
            <person name="Lu J."/>
            <person name="Luo M."/>
            <person name="Machado C.A."/>
            <person name="Makalowski W."/>
            <person name="Marzo M."/>
            <person name="Matsuda M."/>
            <person name="Matzkin L."/>
            <person name="McAllister B."/>
            <person name="McBride C.S."/>
            <person name="McKernan B."/>
            <person name="McKernan K."/>
            <person name="Mendez-Lago M."/>
            <person name="Minx P."/>
            <person name="Mollenhauer M.U."/>
            <person name="Montooth K."/>
            <person name="Mount S.M."/>
            <person name="Mu X."/>
            <person name="Myers E."/>
            <person name="Negre B."/>
            <person name="Newfeld S."/>
            <person name="Nielsen R."/>
            <person name="Noor M.A."/>
            <person name="O'Grady P."/>
            <person name="Pachter L."/>
            <person name="Papaceit M."/>
            <person name="Parisi M.J."/>
            <person name="Parisi M."/>
            <person name="Parts L."/>
            <person name="Pedersen J.S."/>
            <person name="Pesole G."/>
            <person name="Phillippy A.M."/>
            <person name="Ponting C.P."/>
            <person name="Pop M."/>
            <person name="Porcelli D."/>
            <person name="Powell J.R."/>
            <person name="Prohaska S."/>
            <person name="Pruitt K."/>
            <person name="Puig M."/>
            <person name="Quesneville H."/>
            <person name="Ram K.R."/>
            <person name="Rand D."/>
            <person name="Rasmussen M.D."/>
            <person name="Reed L.K."/>
            <person name="Reenan R."/>
            <person name="Reily A."/>
            <person name="Remington K.A."/>
            <person name="Rieger T.T."/>
            <person name="Ritchie M.G."/>
            <person name="Robin C."/>
            <person name="Rogers Y.H."/>
            <person name="Rohde C."/>
            <person name="Rozas J."/>
            <person name="Rubenfield M.J."/>
            <person name="Ruiz A."/>
            <person name="Russo S."/>
            <person name="Salzberg S.L."/>
            <person name="Sanchez-Gracia A."/>
            <person name="Saranga D.J."/>
            <person name="Sato H."/>
            <person name="Schaeffer S.W."/>
            <person name="Schatz M.C."/>
            <person name="Schlenke T."/>
            <person name="Schwartz R."/>
            <person name="Segarra C."/>
            <person name="Singh R.S."/>
            <person name="Sirot L."/>
            <person name="Sirota M."/>
            <person name="Sisneros N.B."/>
            <person name="Smith C.D."/>
            <person name="Smith T.F."/>
            <person name="Spieth J."/>
            <person name="Stage D.E."/>
            <person name="Stark A."/>
            <person name="Stephan W."/>
            <person name="Strausberg R.L."/>
            <person name="Strempel S."/>
            <person name="Sturgill D."/>
            <person name="Sutton G."/>
            <person name="Sutton G.G."/>
            <person name="Tao W."/>
            <person name="Teichmann S."/>
            <person name="Tobari Y.N."/>
            <person name="Tomimura Y."/>
            <person name="Tsolas J.M."/>
            <person name="Valente V.L."/>
            <person name="Venter E."/>
            <person name="Venter J.C."/>
            <person name="Vicario S."/>
            <person name="Vieira F.G."/>
            <person name="Vilella A.J."/>
            <person name="Villasante A."/>
            <person name="Walenz B."/>
            <person name="Wang J."/>
            <person name="Wasserman M."/>
            <person name="Watts T."/>
            <person name="Wilson D."/>
            <person name="Wilson R.K."/>
            <person name="Wing R.A."/>
            <person name="Wolfner M.F."/>
            <person name="Wong A."/>
            <person name="Wong G.K."/>
            <person name="Wu C.I."/>
            <person name="Wu G."/>
            <person name="Yamamoto D."/>
            <person name="Yang H.P."/>
            <person name="Yang S.P."/>
            <person name="Yorke J.A."/>
            <person name="Yoshida K."/>
            <person name="Zdobnov E."/>
            <person name="Zhang P."/>
            <person name="Zhang Y."/>
            <person name="Zimin A.V."/>
            <person name="Baldwin J."/>
            <person name="Abdouelleil A."/>
            <person name="Abdulkadir J."/>
            <person name="Abebe A."/>
            <person name="Abera B."/>
            <person name="Abreu J."/>
            <person name="Acer S.C."/>
            <person name="Aftuck L."/>
            <person name="Alexander A."/>
            <person name="An P."/>
            <person name="Anderson E."/>
            <person name="Anderson S."/>
            <person name="Arachi H."/>
            <person name="Azer M."/>
            <person name="Bachantsang P."/>
            <person name="Barry A."/>
            <person name="Bayul T."/>
            <person name="Berlin A."/>
            <person name="Bessette D."/>
            <person name="Bloom T."/>
            <person name="Blye J."/>
            <person name="Boguslavskiy L."/>
            <person name="Bonnet C."/>
            <person name="Boukhgalter B."/>
            <person name="Bourzgui I."/>
            <person name="Brown A."/>
            <person name="Cahill P."/>
            <person name="Channer S."/>
            <person name="Cheshatsang Y."/>
            <person name="Chuda L."/>
            <person name="Citroen M."/>
            <person name="Collymore A."/>
            <person name="Cooke P."/>
            <person name="Costello M."/>
            <person name="D'Aco K."/>
            <person name="Daza R."/>
            <person name="De Haan G."/>
            <person name="DeGray S."/>
            <person name="DeMaso C."/>
            <person name="Dhargay N."/>
            <person name="Dooley K."/>
            <person name="Dooley E."/>
            <person name="Doricent M."/>
            <person name="Dorje P."/>
            <person name="Dorjee K."/>
            <person name="Dupes A."/>
            <person name="Elong R."/>
            <person name="Falk J."/>
            <person name="Farina A."/>
            <person name="Faro S."/>
            <person name="Ferguson D."/>
            <person name="Fisher S."/>
            <person name="Foley C.D."/>
            <person name="Franke A."/>
            <person name="Friedrich D."/>
            <person name="Gadbois L."/>
            <person name="Gearin G."/>
            <person name="Gearin C.R."/>
            <person name="Giannoukos G."/>
            <person name="Goode T."/>
            <person name="Graham J."/>
            <person name="Grandbois E."/>
            <person name="Grewal S."/>
            <person name="Gyaltsen K."/>
            <person name="Hafez N."/>
            <person name="Hagos B."/>
            <person name="Hall J."/>
            <person name="Henson C."/>
            <person name="Hollinger A."/>
            <person name="Honan T."/>
            <person name="Huard M.D."/>
            <person name="Hughes L."/>
            <person name="Hurhula B."/>
            <person name="Husby M.E."/>
            <person name="Kamat A."/>
            <person name="Kanga B."/>
            <person name="Kashin S."/>
            <person name="Khazanovich D."/>
            <person name="Kisner P."/>
            <person name="Lance K."/>
            <person name="Lara M."/>
            <person name="Lee W."/>
            <person name="Lennon N."/>
            <person name="Letendre F."/>
            <person name="LeVine R."/>
            <person name="Lipovsky A."/>
            <person name="Liu X."/>
            <person name="Liu J."/>
            <person name="Liu S."/>
            <person name="Lokyitsang T."/>
            <person name="Lokyitsang Y."/>
            <person name="Lubonja R."/>
            <person name="Lui A."/>
            <person name="MacDonald P."/>
            <person name="Magnisalis V."/>
            <person name="Maru K."/>
            <person name="Matthews C."/>
            <person name="McCusker W."/>
            <person name="McDonough S."/>
            <person name="Mehta T."/>
            <person name="Meldrim J."/>
            <person name="Meneus L."/>
            <person name="Mihai O."/>
            <person name="Mihalev A."/>
            <person name="Mihova T."/>
            <person name="Mittelman R."/>
            <person name="Mlenga V."/>
            <person name="Montmayeur A."/>
            <person name="Mulrain L."/>
            <person name="Navidi A."/>
            <person name="Naylor J."/>
            <person name="Negash T."/>
            <person name="Nguyen T."/>
            <person name="Nguyen N."/>
            <person name="Nicol R."/>
            <person name="Norbu C."/>
            <person name="Norbu N."/>
            <person name="Novod N."/>
            <person name="O'Neill B."/>
            <person name="Osman S."/>
            <person name="Markiewicz E."/>
            <person name="Oyono O.L."/>
            <person name="Patti C."/>
            <person name="Phunkhang P."/>
            <person name="Pierre F."/>
            <person name="Priest M."/>
            <person name="Raghuraman S."/>
            <person name="Rege F."/>
            <person name="Reyes R."/>
            <person name="Rise C."/>
            <person name="Rogov P."/>
            <person name="Ross K."/>
            <person name="Ryan E."/>
            <person name="Settipalli S."/>
            <person name="Shea T."/>
            <person name="Sherpa N."/>
            <person name="Shi L."/>
            <person name="Shih D."/>
            <person name="Sparrow T."/>
            <person name="Spaulding J."/>
            <person name="Stalker J."/>
            <person name="Stange-Thomann N."/>
            <person name="Stavropoulos S."/>
            <person name="Stone C."/>
            <person name="Strader C."/>
            <person name="Tesfaye S."/>
            <person name="Thomson T."/>
            <person name="Thoulutsang Y."/>
            <person name="Thoulutsang D."/>
            <person name="Topham K."/>
            <person name="Topping I."/>
            <person name="Tsamla T."/>
            <person name="Vassiliev H."/>
            <person name="Vo A."/>
            <person name="Wangchuk T."/>
            <person name="Wangdi T."/>
            <person name="Weiand M."/>
            <person name="Wilkinson J."/>
            <person name="Wilson A."/>
            <person name="Yadav S."/>
            <person name="Young G."/>
            <person name="Yu Q."/>
            <person name="Zembek L."/>
            <person name="Zhong D."/>
            <person name="Zimmer A."/>
            <person name="Zwirko Z."/>
            <person name="Jaffe D.B."/>
            <person name="Alvarez P."/>
            <person name="Brockman W."/>
            <person name="Butler J."/>
            <person name="Chin C."/>
            <person name="Gnerre S."/>
            <person name="Grabherr M."/>
            <person name="Kleber M."/>
            <person name="Mauceli E."/>
            <person name="MacCallum I."/>
        </authorList>
    </citation>
    <scope>NUCLEOTIDE SEQUENCE [LARGE SCALE GENOMIC DNA]</scope>
    <source>
        <strain evidence="3">Tucson 15287-2541.00</strain>
    </source>
</reference>
<evidence type="ECO:0000313" key="3">
    <source>
        <dbReference type="Proteomes" id="UP000001070"/>
    </source>
</evidence>
<dbReference type="AlphaFoldDB" id="B4IWS4"/>
<dbReference type="HOGENOM" id="CLU_2212623_0_0_1"/>
<dbReference type="EMBL" id="CH916366">
    <property type="protein sequence ID" value="EDV97325.1"/>
    <property type="molecule type" value="Genomic_DNA"/>
</dbReference>
<sequence length="107" mass="12562">MDPNSVDYRRMILNCLREDVTNHRIAQENIHDRIRQALARARENLERIRQLNVEIQEMKVTVENALAEITEQENVELVDPLQTQCELQDVSYEDIIGNESNDEISQQ</sequence>
<keyword evidence="1" id="KW-0175">Coiled coil</keyword>
<proteinExistence type="predicted"/>
<dbReference type="InParanoid" id="B4IWS4"/>
<protein>
    <submittedName>
        <fullName evidence="2">GH16797</fullName>
    </submittedName>
</protein>
<dbReference type="eggNOG" id="ENOG502TBHZ">
    <property type="taxonomic scope" value="Eukaryota"/>
</dbReference>
<dbReference type="Proteomes" id="UP000001070">
    <property type="component" value="Unassembled WGS sequence"/>
</dbReference>
<name>B4IWS4_DROGR</name>